<feature type="region of interest" description="Disordered" evidence="1">
    <location>
        <begin position="30"/>
        <end position="55"/>
    </location>
</feature>
<comment type="caution">
    <text evidence="2">The sequence shown here is derived from an EMBL/GenBank/DDBJ whole genome shotgun (WGS) entry which is preliminary data.</text>
</comment>
<dbReference type="Gene3D" id="3.10.10.10">
    <property type="entry name" value="HIV Type 1 Reverse Transcriptase, subunit A, domain 1"/>
    <property type="match status" value="1"/>
</dbReference>
<evidence type="ECO:0008006" key="4">
    <source>
        <dbReference type="Google" id="ProtNLM"/>
    </source>
</evidence>
<evidence type="ECO:0000313" key="3">
    <source>
        <dbReference type="Proteomes" id="UP000827092"/>
    </source>
</evidence>
<keyword evidence="3" id="KW-1185">Reference proteome</keyword>
<accession>A0AAV6TQ82</accession>
<evidence type="ECO:0000256" key="1">
    <source>
        <dbReference type="SAM" id="MobiDB-lite"/>
    </source>
</evidence>
<reference evidence="2 3" key="1">
    <citation type="journal article" date="2022" name="Nat. Ecol. Evol.">
        <title>A masculinizing supergene underlies an exaggerated male reproductive morph in a spider.</title>
        <authorList>
            <person name="Hendrickx F."/>
            <person name="De Corte Z."/>
            <person name="Sonet G."/>
            <person name="Van Belleghem S.M."/>
            <person name="Kostlbacher S."/>
            <person name="Vangestel C."/>
        </authorList>
    </citation>
    <scope>NUCLEOTIDE SEQUENCE [LARGE SCALE GENOMIC DNA]</scope>
    <source>
        <strain evidence="2">W744_W776</strain>
    </source>
</reference>
<dbReference type="EMBL" id="JAFNEN010001416">
    <property type="protein sequence ID" value="KAG8173933.1"/>
    <property type="molecule type" value="Genomic_DNA"/>
</dbReference>
<dbReference type="Proteomes" id="UP000827092">
    <property type="component" value="Unassembled WGS sequence"/>
</dbReference>
<gene>
    <name evidence="2" type="ORF">JTE90_006023</name>
</gene>
<name>A0AAV6TQ82_9ARAC</name>
<protein>
    <recommendedName>
        <fullName evidence="4">Reverse transcriptase</fullName>
    </recommendedName>
</protein>
<dbReference type="InterPro" id="IPR043502">
    <property type="entry name" value="DNA/RNA_pol_sf"/>
</dbReference>
<dbReference type="GO" id="GO:0071897">
    <property type="term" value="P:DNA biosynthetic process"/>
    <property type="evidence" value="ECO:0007669"/>
    <property type="project" value="UniProtKB-ARBA"/>
</dbReference>
<organism evidence="2 3">
    <name type="scientific">Oedothorax gibbosus</name>
    <dbReference type="NCBI Taxonomy" id="931172"/>
    <lineage>
        <taxon>Eukaryota</taxon>
        <taxon>Metazoa</taxon>
        <taxon>Ecdysozoa</taxon>
        <taxon>Arthropoda</taxon>
        <taxon>Chelicerata</taxon>
        <taxon>Arachnida</taxon>
        <taxon>Araneae</taxon>
        <taxon>Araneomorphae</taxon>
        <taxon>Entelegynae</taxon>
        <taxon>Araneoidea</taxon>
        <taxon>Linyphiidae</taxon>
        <taxon>Erigoninae</taxon>
        <taxon>Oedothorax</taxon>
    </lineage>
</organism>
<evidence type="ECO:0000313" key="2">
    <source>
        <dbReference type="EMBL" id="KAG8173933.1"/>
    </source>
</evidence>
<sequence length="111" mass="12194">METASKDTAELQGKSTGISGVNKLYIQKSTAKGNSKKEANSGNALPLRESDSTSTKLRELYRTHWLRTLIKKLIDLKKLGLIEPVETSDWATPIVPIVKPDGSIRICGDLK</sequence>
<dbReference type="AlphaFoldDB" id="A0AAV6TQ82"/>
<proteinExistence type="predicted"/>
<dbReference type="SUPFAM" id="SSF56672">
    <property type="entry name" value="DNA/RNA polymerases"/>
    <property type="match status" value="1"/>
</dbReference>